<sequence length="167" mass="18691">ATSKYAAMWRRVRKYSAIGGLSYCVAHTVANYLGELVICTGPSMHPTIEDGDLVIAERLSIMNRTLRKGDIVGCLNPHDHTQLLCKRLAGLERDIVEPTEHLPHGRVPLGHCFLLGDNAPVSTDSRAFGPVPFGLVEVRLVLRVWPPSRAGWLSNHWFFEKEERKIP</sequence>
<evidence type="ECO:0000313" key="11">
    <source>
        <dbReference type="Proteomes" id="UP001328107"/>
    </source>
</evidence>
<reference evidence="11" key="1">
    <citation type="submission" date="2022-10" db="EMBL/GenBank/DDBJ databases">
        <title>Genome assembly of Pristionchus species.</title>
        <authorList>
            <person name="Yoshida K."/>
            <person name="Sommer R.J."/>
        </authorList>
    </citation>
    <scope>NUCLEOTIDE SEQUENCE [LARGE SCALE GENOMIC DNA]</scope>
    <source>
        <strain evidence="11">RS5460</strain>
    </source>
</reference>
<proteinExistence type="inferred from homology"/>
<evidence type="ECO:0000256" key="8">
    <source>
        <dbReference type="PIRSR" id="PIRSR600223-1"/>
    </source>
</evidence>
<organism evidence="10 11">
    <name type="scientific">Pristionchus mayeri</name>
    <dbReference type="NCBI Taxonomy" id="1317129"/>
    <lineage>
        <taxon>Eukaryota</taxon>
        <taxon>Metazoa</taxon>
        <taxon>Ecdysozoa</taxon>
        <taxon>Nematoda</taxon>
        <taxon>Chromadorea</taxon>
        <taxon>Rhabditida</taxon>
        <taxon>Rhabditina</taxon>
        <taxon>Diplogasteromorpha</taxon>
        <taxon>Diplogasteroidea</taxon>
        <taxon>Neodiplogasteridae</taxon>
        <taxon>Pristionchus</taxon>
    </lineage>
</organism>
<evidence type="ECO:0000256" key="2">
    <source>
        <dbReference type="ARBA" id="ARBA00011805"/>
    </source>
</evidence>
<dbReference type="GO" id="GO:0006465">
    <property type="term" value="P:signal peptide processing"/>
    <property type="evidence" value="ECO:0007669"/>
    <property type="project" value="InterPro"/>
</dbReference>
<dbReference type="PANTHER" id="PTHR12383">
    <property type="entry name" value="PROTEASE FAMILY S26 MITOCHONDRIAL INNER MEMBRANE PROTEASE-RELATED"/>
    <property type="match status" value="1"/>
</dbReference>
<evidence type="ECO:0000256" key="1">
    <source>
        <dbReference type="ARBA" id="ARBA00004273"/>
    </source>
</evidence>
<name>A0AAN5CDR5_9BILA</name>
<keyword evidence="6" id="KW-0472">Membrane</keyword>
<accession>A0AAN5CDR5</accession>
<dbReference type="AlphaFoldDB" id="A0AAN5CDR5"/>
<evidence type="ECO:0000259" key="9">
    <source>
        <dbReference type="Pfam" id="PF10502"/>
    </source>
</evidence>
<keyword evidence="4" id="KW-0378">Hydrolase</keyword>
<dbReference type="Proteomes" id="UP001328107">
    <property type="component" value="Unassembled WGS sequence"/>
</dbReference>
<feature type="active site" evidence="8">
    <location>
        <position position="86"/>
    </location>
</feature>
<comment type="subunit">
    <text evidence="2">Heterodimer of 2 subunits, IMMPL1 and IMMPL2.</text>
</comment>
<dbReference type="FunFam" id="2.10.109.10:FF:000039">
    <property type="entry name" value="Inner Mitochondrial Membrane Protease"/>
    <property type="match status" value="1"/>
</dbReference>
<dbReference type="PANTHER" id="PTHR12383:SF16">
    <property type="entry name" value="MITOCHONDRIAL INNER MEMBRANE PROTEASE SUBUNIT 1"/>
    <property type="match status" value="1"/>
</dbReference>
<comment type="similarity">
    <text evidence="7">Belongs to the peptidase S26 family. IMP1 subfamily.</text>
</comment>
<dbReference type="InterPro" id="IPR036286">
    <property type="entry name" value="LexA/Signal_pep-like_sf"/>
</dbReference>
<dbReference type="SUPFAM" id="SSF51306">
    <property type="entry name" value="LexA/Signal peptidase"/>
    <property type="match status" value="1"/>
</dbReference>
<comment type="caution">
    <text evidence="10">The sequence shown here is derived from an EMBL/GenBank/DDBJ whole genome shotgun (WGS) entry which is preliminary data.</text>
</comment>
<dbReference type="InterPro" id="IPR019533">
    <property type="entry name" value="Peptidase_S26"/>
</dbReference>
<dbReference type="Pfam" id="PF10502">
    <property type="entry name" value="Peptidase_S26"/>
    <property type="match status" value="2"/>
</dbReference>
<dbReference type="GO" id="GO:0006627">
    <property type="term" value="P:protein processing involved in protein targeting to mitochondrion"/>
    <property type="evidence" value="ECO:0007669"/>
    <property type="project" value="TreeGrafter"/>
</dbReference>
<dbReference type="GO" id="GO:0004252">
    <property type="term" value="F:serine-type endopeptidase activity"/>
    <property type="evidence" value="ECO:0007669"/>
    <property type="project" value="InterPro"/>
</dbReference>
<dbReference type="InterPro" id="IPR052064">
    <property type="entry name" value="Mito_IMP1_subunit"/>
</dbReference>
<dbReference type="InterPro" id="IPR000223">
    <property type="entry name" value="Pept_S26A_signal_pept_1"/>
</dbReference>
<evidence type="ECO:0000256" key="3">
    <source>
        <dbReference type="ARBA" id="ARBA00022792"/>
    </source>
</evidence>
<dbReference type="CDD" id="cd06530">
    <property type="entry name" value="S26_SPase_I"/>
    <property type="match status" value="1"/>
</dbReference>
<dbReference type="GO" id="GO:0042720">
    <property type="term" value="C:mitochondrial inner membrane peptidase complex"/>
    <property type="evidence" value="ECO:0007669"/>
    <property type="project" value="TreeGrafter"/>
</dbReference>
<keyword evidence="11" id="KW-1185">Reference proteome</keyword>
<evidence type="ECO:0000256" key="5">
    <source>
        <dbReference type="ARBA" id="ARBA00023128"/>
    </source>
</evidence>
<evidence type="ECO:0000256" key="6">
    <source>
        <dbReference type="ARBA" id="ARBA00023136"/>
    </source>
</evidence>
<evidence type="ECO:0000313" key="10">
    <source>
        <dbReference type="EMBL" id="GMR39827.1"/>
    </source>
</evidence>
<keyword evidence="3" id="KW-0999">Mitochondrion inner membrane</keyword>
<feature type="domain" description="Peptidase S26" evidence="9">
    <location>
        <begin position="105"/>
        <end position="145"/>
    </location>
</feature>
<dbReference type="PRINTS" id="PR00727">
    <property type="entry name" value="LEADERPTASE"/>
</dbReference>
<dbReference type="EMBL" id="BTRK01000003">
    <property type="protein sequence ID" value="GMR39827.1"/>
    <property type="molecule type" value="Genomic_DNA"/>
</dbReference>
<feature type="non-terminal residue" evidence="10">
    <location>
        <position position="1"/>
    </location>
</feature>
<dbReference type="Gene3D" id="2.10.109.10">
    <property type="entry name" value="Umud Fragment, subunit A"/>
    <property type="match status" value="1"/>
</dbReference>
<feature type="domain" description="Peptidase S26" evidence="9">
    <location>
        <begin position="21"/>
        <end position="97"/>
    </location>
</feature>
<protein>
    <recommendedName>
        <fullName evidence="9">Peptidase S26 domain-containing protein</fullName>
    </recommendedName>
</protein>
<keyword evidence="5" id="KW-0496">Mitochondrion</keyword>
<feature type="active site" evidence="8">
    <location>
        <position position="43"/>
    </location>
</feature>
<gene>
    <name evidence="10" type="ORF">PMAYCL1PPCAC_10022</name>
</gene>
<evidence type="ECO:0000256" key="4">
    <source>
        <dbReference type="ARBA" id="ARBA00022801"/>
    </source>
</evidence>
<comment type="subcellular location">
    <subcellularLocation>
        <location evidence="1">Mitochondrion inner membrane</location>
    </subcellularLocation>
</comment>
<evidence type="ECO:0000256" key="7">
    <source>
        <dbReference type="ARBA" id="ARBA00038445"/>
    </source>
</evidence>